<gene>
    <name evidence="2" type="ORF">DFH07DRAFT_991166</name>
</gene>
<protein>
    <recommendedName>
        <fullName evidence="1">Glycosyltransferase family 18 catalytic domain-containing protein</fullName>
    </recommendedName>
</protein>
<dbReference type="EMBL" id="JARJLG010000018">
    <property type="protein sequence ID" value="KAJ7772876.1"/>
    <property type="molecule type" value="Genomic_DNA"/>
</dbReference>
<dbReference type="Pfam" id="PF15024">
    <property type="entry name" value="Glyco_transf_18"/>
    <property type="match status" value="1"/>
</dbReference>
<evidence type="ECO:0000259" key="1">
    <source>
        <dbReference type="Pfam" id="PF15024"/>
    </source>
</evidence>
<evidence type="ECO:0000313" key="2">
    <source>
        <dbReference type="EMBL" id="KAJ7772876.1"/>
    </source>
</evidence>
<comment type="caution">
    <text evidence="2">The sequence shown here is derived from an EMBL/GenBank/DDBJ whole genome shotgun (WGS) entry which is preliminary data.</text>
</comment>
<sequence length="483" mass="54186">MALLPSSPRIRAAILFCIVFVVGYGSFASRPGTQYRLVRADDAPSRPLGAHSPPVDVTQHRPVRAGALAPPRPLGGHSPLVDVILPDVPQVPEASEIKVSPWQTLTRKALRALFLCIDANTCQKNQEKVIIVETMYFRTDMAGHIGGEEIWANSTMLAMNNLGYTVLYAEDMMEAAQMYRMIPNLVKIVIANDWDVFACWKDKRRCVQSAENPTGIPDYKMFSFYFWPGPNNPLGPKWVLSPEPYYLEPGIEINTTYLGYSIEHACALTEFVPVEARVNQAWILAKLLSYIDQSPWTTADYDTISRYTGLRYALGARLHDGETASPAWPLPREYANHVPTDKAAFMRRIAQSKVLIGIGNPVVSPTPWDALCLGVPFINPLHTWDAEHPEETTKWRGQHAFVSMVGKPYVYNVRRNDNGGFVRAVRDAVATPIGSYVPERMRMSAVEGRLDEIVNHDWETEAKKQAEWCHEPCGCRQPCDMAK</sequence>
<keyword evidence="3" id="KW-1185">Reference proteome</keyword>
<dbReference type="InterPro" id="IPR026116">
    <property type="entry name" value="GT18_cat"/>
</dbReference>
<feature type="domain" description="Glycosyltransferase family 18 catalytic" evidence="1">
    <location>
        <begin position="329"/>
        <end position="457"/>
    </location>
</feature>
<evidence type="ECO:0000313" key="3">
    <source>
        <dbReference type="Proteomes" id="UP001215280"/>
    </source>
</evidence>
<name>A0AAD7JVH1_9AGAR</name>
<organism evidence="2 3">
    <name type="scientific">Mycena maculata</name>
    <dbReference type="NCBI Taxonomy" id="230809"/>
    <lineage>
        <taxon>Eukaryota</taxon>
        <taxon>Fungi</taxon>
        <taxon>Dikarya</taxon>
        <taxon>Basidiomycota</taxon>
        <taxon>Agaricomycotina</taxon>
        <taxon>Agaricomycetes</taxon>
        <taxon>Agaricomycetidae</taxon>
        <taxon>Agaricales</taxon>
        <taxon>Marasmiineae</taxon>
        <taxon>Mycenaceae</taxon>
        <taxon>Mycena</taxon>
    </lineage>
</organism>
<reference evidence="2" key="1">
    <citation type="submission" date="2023-03" db="EMBL/GenBank/DDBJ databases">
        <title>Massive genome expansion in bonnet fungi (Mycena s.s.) driven by repeated elements and novel gene families across ecological guilds.</title>
        <authorList>
            <consortium name="Lawrence Berkeley National Laboratory"/>
            <person name="Harder C.B."/>
            <person name="Miyauchi S."/>
            <person name="Viragh M."/>
            <person name="Kuo A."/>
            <person name="Thoen E."/>
            <person name="Andreopoulos B."/>
            <person name="Lu D."/>
            <person name="Skrede I."/>
            <person name="Drula E."/>
            <person name="Henrissat B."/>
            <person name="Morin E."/>
            <person name="Kohler A."/>
            <person name="Barry K."/>
            <person name="LaButti K."/>
            <person name="Morin E."/>
            <person name="Salamov A."/>
            <person name="Lipzen A."/>
            <person name="Mereny Z."/>
            <person name="Hegedus B."/>
            <person name="Baldrian P."/>
            <person name="Stursova M."/>
            <person name="Weitz H."/>
            <person name="Taylor A."/>
            <person name="Grigoriev I.V."/>
            <person name="Nagy L.G."/>
            <person name="Martin F."/>
            <person name="Kauserud H."/>
        </authorList>
    </citation>
    <scope>NUCLEOTIDE SEQUENCE</scope>
    <source>
        <strain evidence="2">CBHHK188m</strain>
    </source>
</reference>
<dbReference type="GO" id="GO:0030144">
    <property type="term" value="F:alpha-1,6-mannosylglycoprotein 6-beta-N-acetylglucosaminyltransferase activity"/>
    <property type="evidence" value="ECO:0007669"/>
    <property type="project" value="InterPro"/>
</dbReference>
<accession>A0AAD7JVH1</accession>
<dbReference type="Proteomes" id="UP001215280">
    <property type="component" value="Unassembled WGS sequence"/>
</dbReference>
<dbReference type="AlphaFoldDB" id="A0AAD7JVH1"/>
<proteinExistence type="predicted"/>